<keyword evidence="3" id="KW-1185">Reference proteome</keyword>
<feature type="region of interest" description="Disordered" evidence="1">
    <location>
        <begin position="33"/>
        <end position="59"/>
    </location>
</feature>
<evidence type="ECO:0000313" key="2">
    <source>
        <dbReference type="EMBL" id="KIO15038.1"/>
    </source>
</evidence>
<gene>
    <name evidence="2" type="ORF">M404DRAFT_991738</name>
</gene>
<sequence length="59" mass="6204">MSQSPDLGASSSSPETGTFECKVFKPLTSAVSSQRASTPLLSCGETQELTPEIWSGRTP</sequence>
<evidence type="ECO:0000313" key="3">
    <source>
        <dbReference type="Proteomes" id="UP000054217"/>
    </source>
</evidence>
<organism evidence="2 3">
    <name type="scientific">Pisolithus tinctorius Marx 270</name>
    <dbReference type="NCBI Taxonomy" id="870435"/>
    <lineage>
        <taxon>Eukaryota</taxon>
        <taxon>Fungi</taxon>
        <taxon>Dikarya</taxon>
        <taxon>Basidiomycota</taxon>
        <taxon>Agaricomycotina</taxon>
        <taxon>Agaricomycetes</taxon>
        <taxon>Agaricomycetidae</taxon>
        <taxon>Boletales</taxon>
        <taxon>Sclerodermatineae</taxon>
        <taxon>Pisolithaceae</taxon>
        <taxon>Pisolithus</taxon>
    </lineage>
</organism>
<reference evidence="2 3" key="1">
    <citation type="submission" date="2014-04" db="EMBL/GenBank/DDBJ databases">
        <authorList>
            <consortium name="DOE Joint Genome Institute"/>
            <person name="Kuo A."/>
            <person name="Kohler A."/>
            <person name="Costa M.D."/>
            <person name="Nagy L.G."/>
            <person name="Floudas D."/>
            <person name="Copeland A."/>
            <person name="Barry K.W."/>
            <person name="Cichocki N."/>
            <person name="Veneault-Fourrey C."/>
            <person name="LaButti K."/>
            <person name="Lindquist E.A."/>
            <person name="Lipzen A."/>
            <person name="Lundell T."/>
            <person name="Morin E."/>
            <person name="Murat C."/>
            <person name="Sun H."/>
            <person name="Tunlid A."/>
            <person name="Henrissat B."/>
            <person name="Grigoriev I.V."/>
            <person name="Hibbett D.S."/>
            <person name="Martin F."/>
            <person name="Nordberg H.P."/>
            <person name="Cantor M.N."/>
            <person name="Hua S.X."/>
        </authorList>
    </citation>
    <scope>NUCLEOTIDE SEQUENCE [LARGE SCALE GENOMIC DNA]</scope>
    <source>
        <strain evidence="2 3">Marx 270</strain>
    </source>
</reference>
<protein>
    <submittedName>
        <fullName evidence="2">Uncharacterized protein</fullName>
    </submittedName>
</protein>
<accession>A0A0C3K0V9</accession>
<reference evidence="3" key="2">
    <citation type="submission" date="2015-01" db="EMBL/GenBank/DDBJ databases">
        <title>Evolutionary Origins and Diversification of the Mycorrhizal Mutualists.</title>
        <authorList>
            <consortium name="DOE Joint Genome Institute"/>
            <consortium name="Mycorrhizal Genomics Consortium"/>
            <person name="Kohler A."/>
            <person name="Kuo A."/>
            <person name="Nagy L.G."/>
            <person name="Floudas D."/>
            <person name="Copeland A."/>
            <person name="Barry K.W."/>
            <person name="Cichocki N."/>
            <person name="Veneault-Fourrey C."/>
            <person name="LaButti K."/>
            <person name="Lindquist E.A."/>
            <person name="Lipzen A."/>
            <person name="Lundell T."/>
            <person name="Morin E."/>
            <person name="Murat C."/>
            <person name="Riley R."/>
            <person name="Ohm R."/>
            <person name="Sun H."/>
            <person name="Tunlid A."/>
            <person name="Henrissat B."/>
            <person name="Grigoriev I.V."/>
            <person name="Hibbett D.S."/>
            <person name="Martin F."/>
        </authorList>
    </citation>
    <scope>NUCLEOTIDE SEQUENCE [LARGE SCALE GENOMIC DNA]</scope>
    <source>
        <strain evidence="3">Marx 270</strain>
    </source>
</reference>
<name>A0A0C3K0V9_PISTI</name>
<feature type="compositionally biased region" description="Polar residues" evidence="1">
    <location>
        <begin position="33"/>
        <end position="49"/>
    </location>
</feature>
<dbReference type="Proteomes" id="UP000054217">
    <property type="component" value="Unassembled WGS sequence"/>
</dbReference>
<dbReference type="EMBL" id="KN831944">
    <property type="protein sequence ID" value="KIO15038.1"/>
    <property type="molecule type" value="Genomic_DNA"/>
</dbReference>
<dbReference type="HOGENOM" id="CLU_2961784_0_0_1"/>
<proteinExistence type="predicted"/>
<dbReference type="InParanoid" id="A0A0C3K0V9"/>
<evidence type="ECO:0000256" key="1">
    <source>
        <dbReference type="SAM" id="MobiDB-lite"/>
    </source>
</evidence>
<dbReference type="AlphaFoldDB" id="A0A0C3K0V9"/>